<protein>
    <submittedName>
        <fullName evidence="2">Uncharacterized protein</fullName>
    </submittedName>
</protein>
<reference evidence="2 3" key="1">
    <citation type="journal article" date="2019" name="Nat. Ecol. Evol.">
        <title>Megaphylogeny resolves global patterns of mushroom evolution.</title>
        <authorList>
            <person name="Varga T."/>
            <person name="Krizsan K."/>
            <person name="Foldi C."/>
            <person name="Dima B."/>
            <person name="Sanchez-Garcia M."/>
            <person name="Sanchez-Ramirez S."/>
            <person name="Szollosi G.J."/>
            <person name="Szarkandi J.G."/>
            <person name="Papp V."/>
            <person name="Albert L."/>
            <person name="Andreopoulos W."/>
            <person name="Angelini C."/>
            <person name="Antonin V."/>
            <person name="Barry K.W."/>
            <person name="Bougher N.L."/>
            <person name="Buchanan P."/>
            <person name="Buyck B."/>
            <person name="Bense V."/>
            <person name="Catcheside P."/>
            <person name="Chovatia M."/>
            <person name="Cooper J."/>
            <person name="Damon W."/>
            <person name="Desjardin D."/>
            <person name="Finy P."/>
            <person name="Geml J."/>
            <person name="Haridas S."/>
            <person name="Hughes K."/>
            <person name="Justo A."/>
            <person name="Karasinski D."/>
            <person name="Kautmanova I."/>
            <person name="Kiss B."/>
            <person name="Kocsube S."/>
            <person name="Kotiranta H."/>
            <person name="LaButti K.M."/>
            <person name="Lechner B.E."/>
            <person name="Liimatainen K."/>
            <person name="Lipzen A."/>
            <person name="Lukacs Z."/>
            <person name="Mihaltcheva S."/>
            <person name="Morgado L.N."/>
            <person name="Niskanen T."/>
            <person name="Noordeloos M.E."/>
            <person name="Ohm R.A."/>
            <person name="Ortiz-Santana B."/>
            <person name="Ovrebo C."/>
            <person name="Racz N."/>
            <person name="Riley R."/>
            <person name="Savchenko A."/>
            <person name="Shiryaev A."/>
            <person name="Soop K."/>
            <person name="Spirin V."/>
            <person name="Szebenyi C."/>
            <person name="Tomsovsky M."/>
            <person name="Tulloss R.E."/>
            <person name="Uehling J."/>
            <person name="Grigoriev I.V."/>
            <person name="Vagvolgyi C."/>
            <person name="Papp T."/>
            <person name="Martin F.M."/>
            <person name="Miettinen O."/>
            <person name="Hibbett D.S."/>
            <person name="Nagy L.G."/>
        </authorList>
    </citation>
    <scope>NUCLEOTIDE SEQUENCE [LARGE SCALE GENOMIC DNA]</scope>
    <source>
        <strain evidence="2 3">FP101781</strain>
    </source>
</reference>
<dbReference type="EMBL" id="QPFP01000005">
    <property type="protein sequence ID" value="TEB37031.1"/>
    <property type="molecule type" value="Genomic_DNA"/>
</dbReference>
<feature type="region of interest" description="Disordered" evidence="1">
    <location>
        <begin position="151"/>
        <end position="172"/>
    </location>
</feature>
<evidence type="ECO:0000313" key="3">
    <source>
        <dbReference type="Proteomes" id="UP000298030"/>
    </source>
</evidence>
<sequence>MPAQLGFHNVTGEGRGVCPREDILRRLLSEDRRTLQLSPWAASLVLFNGFRGFDYRPCDGSGRSLCAQRRGINQGSRTHALAPLRRASFSRVLYSVLHWGEGPSRRAPLLCYARLLSKASSAGIHSRGLLSASKFQRLTLSDTSFHAADVGDSVKGPGLERGGDKRLPRALR</sequence>
<organism evidence="2 3">
    <name type="scientific">Coprinellus micaceus</name>
    <name type="common">Glistening ink-cap mushroom</name>
    <name type="synonym">Coprinus micaceus</name>
    <dbReference type="NCBI Taxonomy" id="71717"/>
    <lineage>
        <taxon>Eukaryota</taxon>
        <taxon>Fungi</taxon>
        <taxon>Dikarya</taxon>
        <taxon>Basidiomycota</taxon>
        <taxon>Agaricomycotina</taxon>
        <taxon>Agaricomycetes</taxon>
        <taxon>Agaricomycetidae</taxon>
        <taxon>Agaricales</taxon>
        <taxon>Agaricineae</taxon>
        <taxon>Psathyrellaceae</taxon>
        <taxon>Coprinellus</taxon>
    </lineage>
</organism>
<keyword evidence="3" id="KW-1185">Reference proteome</keyword>
<comment type="caution">
    <text evidence="2">The sequence shown here is derived from an EMBL/GenBank/DDBJ whole genome shotgun (WGS) entry which is preliminary data.</text>
</comment>
<gene>
    <name evidence="2" type="ORF">FA13DRAFT_1706189</name>
</gene>
<name>A0A4Y7TSQ9_COPMI</name>
<feature type="compositionally biased region" description="Basic and acidic residues" evidence="1">
    <location>
        <begin position="161"/>
        <end position="172"/>
    </location>
</feature>
<proteinExistence type="predicted"/>
<evidence type="ECO:0000313" key="2">
    <source>
        <dbReference type="EMBL" id="TEB37031.1"/>
    </source>
</evidence>
<accession>A0A4Y7TSQ9</accession>
<dbReference type="AlphaFoldDB" id="A0A4Y7TSQ9"/>
<dbReference type="Proteomes" id="UP000298030">
    <property type="component" value="Unassembled WGS sequence"/>
</dbReference>
<evidence type="ECO:0000256" key="1">
    <source>
        <dbReference type="SAM" id="MobiDB-lite"/>
    </source>
</evidence>